<reference evidence="7 8" key="1">
    <citation type="submission" date="2016-10" db="EMBL/GenBank/DDBJ databases">
        <authorList>
            <person name="de Groot N.N."/>
        </authorList>
    </citation>
    <scope>NUCLEOTIDE SEQUENCE [LARGE SCALE GENOMIC DNA]</scope>
    <source>
        <strain evidence="7 8">MON 2.2</strain>
    </source>
</reference>
<keyword evidence="8" id="KW-1185">Reference proteome</keyword>
<protein>
    <submittedName>
        <fullName evidence="7">Signal transduction histidine kinase</fullName>
    </submittedName>
</protein>
<sequence length="374" mass="40257">MIEVPEIFRGYAVVRIGAVLFVLVIDASRLSNAAHPGWLVVVMAVVAAWTAVALWCYAVPSRRRTWVLVADLAVTLALVLVGPWVLGPAHLDSSLSVVALWIASAPMALTLWRHWLPGLLSAVLVSLVDVLAMQIDDVRNWGGKIGFVLLTAGVGYLVTALRRSARERDAVTATAAAMSERARLARVVHDGVLQVLALVERDAPAFGPRGLRMATAARSQEVELRRLLQETDLSAEDVLDTTRADLAAMLDRHSSASVTISTPAERVLVDAGVAAEVDQAVTEALTNVARHAGPGAQAWVLLEREDHEVVVSIRDNGIGGTTAQLDEAFQRGRFGVRHSIRGRVSDLGGVATVRTAPGRGTEWELRIPRRDSDD</sequence>
<dbReference type="InterPro" id="IPR050482">
    <property type="entry name" value="Sensor_HK_TwoCompSys"/>
</dbReference>
<keyword evidence="4" id="KW-0472">Membrane</keyword>
<feature type="transmembrane region" description="Helical" evidence="4">
    <location>
        <begin position="7"/>
        <end position="25"/>
    </location>
</feature>
<dbReference type="PANTHER" id="PTHR24421:SF61">
    <property type="entry name" value="OXYGEN SENSOR HISTIDINE KINASE NREB"/>
    <property type="match status" value="1"/>
</dbReference>
<feature type="transmembrane region" description="Helical" evidence="4">
    <location>
        <begin position="37"/>
        <end position="59"/>
    </location>
</feature>
<keyword evidence="4" id="KW-0812">Transmembrane</keyword>
<dbReference type="Proteomes" id="UP000198546">
    <property type="component" value="Chromosome i"/>
</dbReference>
<dbReference type="PANTHER" id="PTHR24421">
    <property type="entry name" value="NITRATE/NITRITE SENSOR PROTEIN NARX-RELATED"/>
    <property type="match status" value="1"/>
</dbReference>
<feature type="domain" description="Histidine kinase/HSP90-like ATPase" evidence="5">
    <location>
        <begin position="274"/>
        <end position="370"/>
    </location>
</feature>
<evidence type="ECO:0000256" key="3">
    <source>
        <dbReference type="ARBA" id="ARBA00023012"/>
    </source>
</evidence>
<dbReference type="Pfam" id="PF02518">
    <property type="entry name" value="HATPase_c"/>
    <property type="match status" value="1"/>
</dbReference>
<evidence type="ECO:0000313" key="7">
    <source>
        <dbReference type="EMBL" id="SDE54257.1"/>
    </source>
</evidence>
<keyword evidence="2 7" id="KW-0418">Kinase</keyword>
<keyword evidence="1" id="KW-0808">Transferase</keyword>
<evidence type="ECO:0000259" key="6">
    <source>
        <dbReference type="Pfam" id="PF19354"/>
    </source>
</evidence>
<evidence type="ECO:0000256" key="2">
    <source>
        <dbReference type="ARBA" id="ARBA00022777"/>
    </source>
</evidence>
<dbReference type="Pfam" id="PF19354">
    <property type="entry name" value="DUF5931"/>
    <property type="match status" value="1"/>
</dbReference>
<feature type="transmembrane region" description="Helical" evidence="4">
    <location>
        <begin position="66"/>
        <end position="87"/>
    </location>
</feature>
<dbReference type="RefSeq" id="WP_090595531.1">
    <property type="nucleotide sequence ID" value="NZ_LT629688.1"/>
</dbReference>
<evidence type="ECO:0000259" key="5">
    <source>
        <dbReference type="Pfam" id="PF02518"/>
    </source>
</evidence>
<accession>A0A1G7DRX1</accession>
<dbReference type="InterPro" id="IPR003594">
    <property type="entry name" value="HATPase_dom"/>
</dbReference>
<dbReference type="CDD" id="cd16917">
    <property type="entry name" value="HATPase_UhpB-NarQ-NarX-like"/>
    <property type="match status" value="1"/>
</dbReference>
<dbReference type="STRING" id="675864.SAMN04489747_3692"/>
<name>A0A1G7DRX1_9ACTN</name>
<keyword evidence="4" id="KW-1133">Transmembrane helix</keyword>
<dbReference type="InterPro" id="IPR045975">
    <property type="entry name" value="DUF5931"/>
</dbReference>
<dbReference type="EMBL" id="LT629688">
    <property type="protein sequence ID" value="SDE54257.1"/>
    <property type="molecule type" value="Genomic_DNA"/>
</dbReference>
<organism evidence="7 8">
    <name type="scientific">Auraticoccus monumenti</name>
    <dbReference type="NCBI Taxonomy" id="675864"/>
    <lineage>
        <taxon>Bacteria</taxon>
        <taxon>Bacillati</taxon>
        <taxon>Actinomycetota</taxon>
        <taxon>Actinomycetes</taxon>
        <taxon>Propionibacteriales</taxon>
        <taxon>Propionibacteriaceae</taxon>
        <taxon>Auraticoccus</taxon>
    </lineage>
</organism>
<dbReference type="OrthoDB" id="5181554at2"/>
<dbReference type="GO" id="GO:0016301">
    <property type="term" value="F:kinase activity"/>
    <property type="evidence" value="ECO:0007669"/>
    <property type="project" value="UniProtKB-KW"/>
</dbReference>
<dbReference type="InterPro" id="IPR036890">
    <property type="entry name" value="HATPase_C_sf"/>
</dbReference>
<dbReference type="NCBIfam" id="NF047322">
    <property type="entry name" value="HK_morpho_MacS"/>
    <property type="match status" value="1"/>
</dbReference>
<dbReference type="GO" id="GO:0000160">
    <property type="term" value="P:phosphorelay signal transduction system"/>
    <property type="evidence" value="ECO:0007669"/>
    <property type="project" value="UniProtKB-KW"/>
</dbReference>
<gene>
    <name evidence="7" type="ORF">SAMN04489747_3692</name>
</gene>
<evidence type="ECO:0000256" key="1">
    <source>
        <dbReference type="ARBA" id="ARBA00022679"/>
    </source>
</evidence>
<dbReference type="AlphaFoldDB" id="A0A1G7DRX1"/>
<evidence type="ECO:0000313" key="8">
    <source>
        <dbReference type="Proteomes" id="UP000198546"/>
    </source>
</evidence>
<feature type="domain" description="DUF5931" evidence="6">
    <location>
        <begin position="4"/>
        <end position="166"/>
    </location>
</feature>
<evidence type="ECO:0000256" key="4">
    <source>
        <dbReference type="SAM" id="Phobius"/>
    </source>
</evidence>
<dbReference type="Gene3D" id="3.30.565.10">
    <property type="entry name" value="Histidine kinase-like ATPase, C-terminal domain"/>
    <property type="match status" value="1"/>
</dbReference>
<keyword evidence="3" id="KW-0902">Two-component regulatory system</keyword>
<dbReference type="SUPFAM" id="SSF55874">
    <property type="entry name" value="ATPase domain of HSP90 chaperone/DNA topoisomerase II/histidine kinase"/>
    <property type="match status" value="1"/>
</dbReference>
<proteinExistence type="predicted"/>
<feature type="transmembrane region" description="Helical" evidence="4">
    <location>
        <begin position="141"/>
        <end position="161"/>
    </location>
</feature>